<dbReference type="Proteomes" id="UP000464495">
    <property type="component" value="Chromosome"/>
</dbReference>
<evidence type="ECO:0000256" key="1">
    <source>
        <dbReference type="SAM" id="SignalP"/>
    </source>
</evidence>
<dbReference type="PANTHER" id="PTHR42941">
    <property type="entry name" value="SLL1037 PROTEIN"/>
    <property type="match status" value="1"/>
</dbReference>
<dbReference type="AlphaFoldDB" id="A0A6P1T473"/>
<protein>
    <submittedName>
        <fullName evidence="2">TAXI family TRAP transporter solute-binding subunit</fullName>
    </submittedName>
</protein>
<dbReference type="KEGG" id="amaq:GO499_13190"/>
<accession>A0A6P1T473</accession>
<dbReference type="SUPFAM" id="SSF53850">
    <property type="entry name" value="Periplasmic binding protein-like II"/>
    <property type="match status" value="1"/>
</dbReference>
<dbReference type="RefSeq" id="WP_161862614.1">
    <property type="nucleotide sequence ID" value="NZ_CP046620.1"/>
</dbReference>
<reference evidence="2 3" key="1">
    <citation type="submission" date="2019-12" db="EMBL/GenBank/DDBJ databases">
        <title>Complete genome sequence of Algicella marina strain 9Alg 56(T) isolated from the red alga Tichocarpus crinitus.</title>
        <authorList>
            <person name="Kim S.-G."/>
            <person name="Nedashkovskaya O.I."/>
        </authorList>
    </citation>
    <scope>NUCLEOTIDE SEQUENCE [LARGE SCALE GENOMIC DNA]</scope>
    <source>
        <strain evidence="2 3">9Alg 56</strain>
    </source>
</reference>
<name>A0A6P1T473_9RHOB</name>
<keyword evidence="3" id="KW-1185">Reference proteome</keyword>
<proteinExistence type="predicted"/>
<keyword evidence="1" id="KW-0732">Signal</keyword>
<feature type="signal peptide" evidence="1">
    <location>
        <begin position="1"/>
        <end position="21"/>
    </location>
</feature>
<organism evidence="2 3">
    <name type="scientific">Algicella marina</name>
    <dbReference type="NCBI Taxonomy" id="2683284"/>
    <lineage>
        <taxon>Bacteria</taxon>
        <taxon>Pseudomonadati</taxon>
        <taxon>Pseudomonadota</taxon>
        <taxon>Alphaproteobacteria</taxon>
        <taxon>Rhodobacterales</taxon>
        <taxon>Paracoccaceae</taxon>
        <taxon>Algicella</taxon>
    </lineage>
</organism>
<evidence type="ECO:0000313" key="3">
    <source>
        <dbReference type="Proteomes" id="UP000464495"/>
    </source>
</evidence>
<dbReference type="EMBL" id="CP046620">
    <property type="protein sequence ID" value="QHQ36059.1"/>
    <property type="molecule type" value="Genomic_DNA"/>
</dbReference>
<sequence length="314" mass="33744">MRITALSCLFMLALAVRPAGAETATIATTAEGTPLFYISLALTKTADEIAGMDLRPKPFKSSGQGAVFVDKGEVDFGLHNAIILREAYLGLEFYEGRPLENLRAVARLIPFQVTLSVAGDTDIDEIADMKGKRFPAGFDSTAFGERLYDALLGTAGLSYADVEQVQVSDWAALGKEFIRGNLDVGGMVVGSGSAARYEQLMDNYRGISLPDGPGVEERLKELFPSSRLAVVEPAEGLAGVKEPLTVLEYDYWVFAHKDTSDAAVTELLTSLYDGKDQLIGISPDFRDFDPAVMGEDVGVPFHPAAEAFYASHGG</sequence>
<dbReference type="InterPro" id="IPR011852">
    <property type="entry name" value="TRAP_TAXI"/>
</dbReference>
<feature type="chain" id="PRO_5026781231" evidence="1">
    <location>
        <begin position="22"/>
        <end position="314"/>
    </location>
</feature>
<evidence type="ECO:0000313" key="2">
    <source>
        <dbReference type="EMBL" id="QHQ36059.1"/>
    </source>
</evidence>
<dbReference type="PANTHER" id="PTHR42941:SF1">
    <property type="entry name" value="SLL1037 PROTEIN"/>
    <property type="match status" value="1"/>
</dbReference>
<gene>
    <name evidence="2" type="ORF">GO499_13190</name>
</gene>
<dbReference type="Pfam" id="PF16868">
    <property type="entry name" value="NMT1_3"/>
    <property type="match status" value="1"/>
</dbReference>
<dbReference type="Gene3D" id="3.40.190.10">
    <property type="entry name" value="Periplasmic binding protein-like II"/>
    <property type="match status" value="2"/>
</dbReference>
<dbReference type="NCBIfam" id="TIGR02122">
    <property type="entry name" value="TRAP_TAXI"/>
    <property type="match status" value="1"/>
</dbReference>